<evidence type="ECO:0000256" key="1">
    <source>
        <dbReference type="ARBA" id="ARBA00004141"/>
    </source>
</evidence>
<feature type="transmembrane region" description="Helical" evidence="5">
    <location>
        <begin position="518"/>
        <end position="538"/>
    </location>
</feature>
<feature type="domain" description="ABC transmembrane type-1" evidence="6">
    <location>
        <begin position="62"/>
        <end position="261"/>
    </location>
</feature>
<feature type="transmembrane region" description="Helical" evidence="5">
    <location>
        <begin position="12"/>
        <end position="33"/>
    </location>
</feature>
<feature type="transmembrane region" description="Helical" evidence="5">
    <location>
        <begin position="66"/>
        <end position="85"/>
    </location>
</feature>
<dbReference type="InterPro" id="IPR000515">
    <property type="entry name" value="MetI-like"/>
</dbReference>
<dbReference type="AlphaFoldDB" id="A0A1H3B7J0"/>
<keyword evidence="8" id="KW-1185">Reference proteome</keyword>
<dbReference type="CDD" id="cd06261">
    <property type="entry name" value="TM_PBP2"/>
    <property type="match status" value="2"/>
</dbReference>
<feature type="transmembrane region" description="Helical" evidence="5">
    <location>
        <begin position="242"/>
        <end position="261"/>
    </location>
</feature>
<feature type="transmembrane region" description="Helical" evidence="5">
    <location>
        <begin position="97"/>
        <end position="118"/>
    </location>
</feature>
<feature type="transmembrane region" description="Helical" evidence="5">
    <location>
        <begin position="184"/>
        <end position="207"/>
    </location>
</feature>
<dbReference type="PANTHER" id="PTHR43496:SF1">
    <property type="entry name" value="POLYGALACTURONAN_RHAMNOGALACTURONAN TRANSPORT SYSTEM PERMEASE PROTEIN YTEP"/>
    <property type="match status" value="1"/>
</dbReference>
<keyword evidence="2 5" id="KW-0812">Transmembrane</keyword>
<accession>A0A1H3B7J0</accession>
<keyword evidence="5" id="KW-0813">Transport</keyword>
<feature type="transmembrane region" description="Helical" evidence="5">
    <location>
        <begin position="347"/>
        <end position="371"/>
    </location>
</feature>
<feature type="transmembrane region" description="Helical" evidence="5">
    <location>
        <begin position="479"/>
        <end position="498"/>
    </location>
</feature>
<feature type="transmembrane region" description="Helical" evidence="5">
    <location>
        <begin position="305"/>
        <end position="327"/>
    </location>
</feature>
<dbReference type="Gene3D" id="1.10.3720.10">
    <property type="entry name" value="MetI-like"/>
    <property type="match status" value="2"/>
</dbReference>
<organism evidence="7 8">
    <name type="scientific">Tepidimicrobium xylanilyticum</name>
    <dbReference type="NCBI Taxonomy" id="1123352"/>
    <lineage>
        <taxon>Bacteria</taxon>
        <taxon>Bacillati</taxon>
        <taxon>Bacillota</taxon>
        <taxon>Tissierellia</taxon>
        <taxon>Tissierellales</taxon>
        <taxon>Tepidimicrobiaceae</taxon>
        <taxon>Tepidimicrobium</taxon>
    </lineage>
</organism>
<dbReference type="PANTHER" id="PTHR43496">
    <property type="entry name" value="PROTEIN LPLB"/>
    <property type="match status" value="1"/>
</dbReference>
<comment type="similarity">
    <text evidence="5">Belongs to the binding-protein-dependent transport system permease family.</text>
</comment>
<keyword evidence="4 5" id="KW-0472">Membrane</keyword>
<name>A0A1H3B7J0_9FIRM</name>
<dbReference type="Proteomes" id="UP000198828">
    <property type="component" value="Unassembled WGS sequence"/>
</dbReference>
<evidence type="ECO:0000313" key="7">
    <source>
        <dbReference type="EMBL" id="SDX37374.1"/>
    </source>
</evidence>
<gene>
    <name evidence="7" type="ORF">SAMN05660923_02185</name>
</gene>
<protein>
    <submittedName>
        <fullName evidence="7">Iron(III) transport system permease protein</fullName>
    </submittedName>
</protein>
<dbReference type="EMBL" id="FNNG01000010">
    <property type="protein sequence ID" value="SDX37374.1"/>
    <property type="molecule type" value="Genomic_DNA"/>
</dbReference>
<sequence length="549" mass="61648">MCKSKIVAYKIIDYFIFTLLLILLFIFILRPIYSIIRTSFILDGQFTLDVYRNLFSNNIRLIKNSLFVATLTTIISVVISVNVAIYASLSKGKVRKILILLLMLTMISPPFLSSLAYIKLFGRRGFITHELLGLALNTYGWQGIVSMQSLSTSSMNAFILIGIINRIDKDIIKSSLDLGASTSYTIRSIILPMMKPGILNVALLTFVRSLSDFGTPMTIGGAFNVLATQAYLNVIAYSKMELAAAICVLILIPAVIAFTQYRIFTRKNILYVQNTVTNDMFNKDADESIEVSGFLWKFIQIFTSLYLFTMIIQYLTIFLTAITKYSHGEMYFTLEHFIHLRKYLSDSFIRSIAYGFITGIGGGVLSFFISYYVEIRKFRASRLIDFVVTLPSIVPGVFMGIAYILAFNNKPLELTGTSAIVILNIMFRQLPSNTRIYNANLSQLGPELADAGKDLGAPSIYIVKDIIFPMSKTAFMTNFVNNFKNTMTTVGAIIFLIYPGKKLAILEMFSAIREGKYGVGAAASVMIIFITLTINLLMSRLIMRWKNVC</sequence>
<feature type="transmembrane region" description="Helical" evidence="5">
    <location>
        <begin position="383"/>
        <end position="405"/>
    </location>
</feature>
<dbReference type="GO" id="GO:0005886">
    <property type="term" value="C:plasma membrane"/>
    <property type="evidence" value="ECO:0007669"/>
    <property type="project" value="UniProtKB-SubCell"/>
</dbReference>
<dbReference type="PROSITE" id="PS50928">
    <property type="entry name" value="ABC_TM1"/>
    <property type="match status" value="2"/>
</dbReference>
<keyword evidence="3 5" id="KW-1133">Transmembrane helix</keyword>
<dbReference type="SUPFAM" id="SSF161098">
    <property type="entry name" value="MetI-like"/>
    <property type="match status" value="2"/>
</dbReference>
<evidence type="ECO:0000256" key="3">
    <source>
        <dbReference type="ARBA" id="ARBA00022989"/>
    </source>
</evidence>
<evidence type="ECO:0000256" key="5">
    <source>
        <dbReference type="RuleBase" id="RU363032"/>
    </source>
</evidence>
<evidence type="ECO:0000256" key="4">
    <source>
        <dbReference type="ARBA" id="ARBA00023136"/>
    </source>
</evidence>
<dbReference type="RefSeq" id="WP_093753620.1">
    <property type="nucleotide sequence ID" value="NZ_FNNG01000010.1"/>
</dbReference>
<evidence type="ECO:0000259" key="6">
    <source>
        <dbReference type="PROSITE" id="PS50928"/>
    </source>
</evidence>
<reference evidence="7 8" key="1">
    <citation type="submission" date="2016-10" db="EMBL/GenBank/DDBJ databases">
        <authorList>
            <person name="de Groot N.N."/>
        </authorList>
    </citation>
    <scope>NUCLEOTIDE SEQUENCE [LARGE SCALE GENOMIC DNA]</scope>
    <source>
        <strain evidence="7 8">DSM 23310</strain>
    </source>
</reference>
<feature type="domain" description="ABC transmembrane type-1" evidence="6">
    <location>
        <begin position="348"/>
        <end position="538"/>
    </location>
</feature>
<dbReference type="InterPro" id="IPR035906">
    <property type="entry name" value="MetI-like_sf"/>
</dbReference>
<dbReference type="GO" id="GO:0055085">
    <property type="term" value="P:transmembrane transport"/>
    <property type="evidence" value="ECO:0007669"/>
    <property type="project" value="InterPro"/>
</dbReference>
<dbReference type="Pfam" id="PF00528">
    <property type="entry name" value="BPD_transp_1"/>
    <property type="match status" value="2"/>
</dbReference>
<proteinExistence type="inferred from homology"/>
<comment type="subcellular location">
    <subcellularLocation>
        <location evidence="5">Cell membrane</location>
        <topology evidence="5">Multi-pass membrane protein</topology>
    </subcellularLocation>
    <subcellularLocation>
        <location evidence="1">Membrane</location>
        <topology evidence="1">Multi-pass membrane protein</topology>
    </subcellularLocation>
</comment>
<feature type="transmembrane region" description="Helical" evidence="5">
    <location>
        <begin position="138"/>
        <end position="163"/>
    </location>
</feature>
<evidence type="ECO:0000313" key="8">
    <source>
        <dbReference type="Proteomes" id="UP000198828"/>
    </source>
</evidence>
<dbReference type="OrthoDB" id="57323at2"/>
<evidence type="ECO:0000256" key="2">
    <source>
        <dbReference type="ARBA" id="ARBA00022692"/>
    </source>
</evidence>